<dbReference type="SUPFAM" id="SSF50156">
    <property type="entry name" value="PDZ domain-like"/>
    <property type="match status" value="1"/>
</dbReference>
<protein>
    <recommendedName>
        <fullName evidence="9">PDZ domain-containing protein</fullName>
    </recommendedName>
</protein>
<dbReference type="Gene3D" id="2.30.30.830">
    <property type="match status" value="1"/>
</dbReference>
<keyword evidence="4" id="KW-0997">Cell inner membrane</keyword>
<keyword evidence="11" id="KW-1185">Reference proteome</keyword>
<dbReference type="InterPro" id="IPR036034">
    <property type="entry name" value="PDZ_sf"/>
</dbReference>
<keyword evidence="6" id="KW-0653">Protein transport</keyword>
<dbReference type="EMBL" id="BAAAEJ010000009">
    <property type="protein sequence ID" value="GAA0398225.1"/>
    <property type="molecule type" value="Genomic_DNA"/>
</dbReference>
<keyword evidence="2" id="KW-0813">Transport</keyword>
<comment type="caution">
    <text evidence="10">The sequence shown here is derived from an EMBL/GenBank/DDBJ whole genome shotgun (WGS) entry which is preliminary data.</text>
</comment>
<evidence type="ECO:0000256" key="7">
    <source>
        <dbReference type="ARBA" id="ARBA00022989"/>
    </source>
</evidence>
<evidence type="ECO:0000256" key="5">
    <source>
        <dbReference type="ARBA" id="ARBA00022692"/>
    </source>
</evidence>
<dbReference type="Gene3D" id="2.30.42.10">
    <property type="match status" value="1"/>
</dbReference>
<evidence type="ECO:0000313" key="10">
    <source>
        <dbReference type="EMBL" id="GAA0398225.1"/>
    </source>
</evidence>
<evidence type="ECO:0000256" key="6">
    <source>
        <dbReference type="ARBA" id="ARBA00022927"/>
    </source>
</evidence>
<keyword evidence="8" id="KW-0472">Membrane</keyword>
<keyword evidence="3" id="KW-1003">Cell membrane</keyword>
<gene>
    <name evidence="10" type="ORF">GCM10009093_26040</name>
</gene>
<proteinExistence type="predicted"/>
<evidence type="ECO:0000259" key="9">
    <source>
        <dbReference type="PROSITE" id="PS50106"/>
    </source>
</evidence>
<name>A0ABP3ICX6_9CAUL</name>
<keyword evidence="5" id="KW-0812">Transmembrane</keyword>
<organism evidence="10 11">
    <name type="scientific">Brevundimonas terrae</name>
    <dbReference type="NCBI Taxonomy" id="363631"/>
    <lineage>
        <taxon>Bacteria</taxon>
        <taxon>Pseudomonadati</taxon>
        <taxon>Pseudomonadota</taxon>
        <taxon>Alphaproteobacteria</taxon>
        <taxon>Caulobacterales</taxon>
        <taxon>Caulobacteraceae</taxon>
        <taxon>Brevundimonas</taxon>
    </lineage>
</organism>
<evidence type="ECO:0000256" key="8">
    <source>
        <dbReference type="ARBA" id="ARBA00023136"/>
    </source>
</evidence>
<feature type="domain" description="PDZ" evidence="9">
    <location>
        <begin position="196"/>
        <end position="243"/>
    </location>
</feature>
<reference evidence="11" key="1">
    <citation type="journal article" date="2019" name="Int. J. Syst. Evol. Microbiol.">
        <title>The Global Catalogue of Microorganisms (GCM) 10K type strain sequencing project: providing services to taxonomists for standard genome sequencing and annotation.</title>
        <authorList>
            <consortium name="The Broad Institute Genomics Platform"/>
            <consortium name="The Broad Institute Genome Sequencing Center for Infectious Disease"/>
            <person name="Wu L."/>
            <person name="Ma J."/>
        </authorList>
    </citation>
    <scope>NUCLEOTIDE SEQUENCE [LARGE SCALE GENOMIC DNA]</scope>
    <source>
        <strain evidence="11">JCM 13476</strain>
    </source>
</reference>
<dbReference type="InterPro" id="IPR001478">
    <property type="entry name" value="PDZ"/>
</dbReference>
<evidence type="ECO:0000256" key="2">
    <source>
        <dbReference type="ARBA" id="ARBA00022448"/>
    </source>
</evidence>
<keyword evidence="7" id="KW-1133">Transmembrane helix</keyword>
<dbReference type="PROSITE" id="PS50106">
    <property type="entry name" value="PDZ"/>
    <property type="match status" value="1"/>
</dbReference>
<comment type="subcellular location">
    <subcellularLocation>
        <location evidence="1">Cell inner membrane</location>
    </subcellularLocation>
</comment>
<dbReference type="Pfam" id="PF11356">
    <property type="entry name" value="T2SSC"/>
    <property type="match status" value="1"/>
</dbReference>
<accession>A0ABP3ICX6</accession>
<evidence type="ECO:0000313" key="11">
    <source>
        <dbReference type="Proteomes" id="UP001500791"/>
    </source>
</evidence>
<dbReference type="Proteomes" id="UP001500791">
    <property type="component" value="Unassembled WGS sequence"/>
</dbReference>
<evidence type="ECO:0000256" key="1">
    <source>
        <dbReference type="ARBA" id="ARBA00004533"/>
    </source>
</evidence>
<evidence type="ECO:0000256" key="3">
    <source>
        <dbReference type="ARBA" id="ARBA00022475"/>
    </source>
</evidence>
<sequence length="269" mass="27926">MFQSLKPIGQLRWPVSGLAQNWRNGLALVLLLAIVVQLARALWVFVEPALQNASSAMPATVDMAVLNRVDPFFAEGQAAVETSGDTGGFNLFGVSSDGAGGGSAIIGLPDGTQVSVVVGEELSAGAILKTVNPDHVIVAMNGRFLRVGFPDMAVSQTEAPQEDVPPPSAEAATAQAAVVDPAKLMAEAGLRPKLDGLSIKGLQVSAGENSTQLTAAGLQDGDIILSVNGTALTSPQALNTLRQRLSNAATAEISYERGGQRRMTSIRTR</sequence>
<evidence type="ECO:0000256" key="4">
    <source>
        <dbReference type="ARBA" id="ARBA00022519"/>
    </source>
</evidence>
<dbReference type="InterPro" id="IPR024961">
    <property type="entry name" value="T2SS_GspC_N"/>
</dbReference>